<dbReference type="AlphaFoldDB" id="A0A938B138"/>
<dbReference type="CDD" id="cd24032">
    <property type="entry name" value="ASKHA_NBD_TsaB"/>
    <property type="match status" value="1"/>
</dbReference>
<comment type="caution">
    <text evidence="2">The sequence shown here is derived from an EMBL/GenBank/DDBJ whole genome shotgun (WGS) entry which is preliminary data.</text>
</comment>
<dbReference type="Proteomes" id="UP000712673">
    <property type="component" value="Unassembled WGS sequence"/>
</dbReference>
<dbReference type="InterPro" id="IPR000905">
    <property type="entry name" value="Gcp-like_dom"/>
</dbReference>
<reference evidence="2" key="1">
    <citation type="submission" date="2019-03" db="EMBL/GenBank/DDBJ databases">
        <title>Lake Tanganyika Metagenome-Assembled Genomes (MAGs).</title>
        <authorList>
            <person name="Tran P."/>
        </authorList>
    </citation>
    <scope>NUCLEOTIDE SEQUENCE</scope>
    <source>
        <strain evidence="2">K_DeepCast_65m_m2_066</strain>
    </source>
</reference>
<name>A0A938B138_UNCTE</name>
<dbReference type="Pfam" id="PF00814">
    <property type="entry name" value="TsaD"/>
    <property type="match status" value="1"/>
</dbReference>
<proteinExistence type="predicted"/>
<dbReference type="SUPFAM" id="SSF53067">
    <property type="entry name" value="Actin-like ATPase domain"/>
    <property type="match status" value="2"/>
</dbReference>
<dbReference type="EMBL" id="VGLS01000041">
    <property type="protein sequence ID" value="MBM3222661.1"/>
    <property type="molecule type" value="Genomic_DNA"/>
</dbReference>
<dbReference type="NCBIfam" id="TIGR03725">
    <property type="entry name" value="T6A_YeaZ"/>
    <property type="match status" value="1"/>
</dbReference>
<dbReference type="PANTHER" id="PTHR11735:SF11">
    <property type="entry name" value="TRNA THREONYLCARBAMOYLADENOSINE BIOSYNTHESIS PROTEIN TSAB"/>
    <property type="match status" value="1"/>
</dbReference>
<protein>
    <submittedName>
        <fullName evidence="2">tRNA (Adenosine(37)-N6)-threonylcarbamoyltransferase complex dimerization subunit type 1 TsaB</fullName>
    </submittedName>
</protein>
<dbReference type="InterPro" id="IPR043129">
    <property type="entry name" value="ATPase_NBD"/>
</dbReference>
<dbReference type="GO" id="GO:0002949">
    <property type="term" value="P:tRNA threonylcarbamoyladenosine modification"/>
    <property type="evidence" value="ECO:0007669"/>
    <property type="project" value="InterPro"/>
</dbReference>
<gene>
    <name evidence="2" type="primary">tsaB</name>
    <name evidence="2" type="ORF">FJZ47_02485</name>
</gene>
<accession>A0A938B138</accession>
<feature type="domain" description="Gcp-like" evidence="1">
    <location>
        <begin position="38"/>
        <end position="152"/>
    </location>
</feature>
<sequence length="246" mass="25579">MPVITLGIDTAGRSGSVALVDETQVLTSCYVQQAPTLSVHLMRLIDTMCAQVACQIQDFAGLAVSLGPGGFTSLRVALATAQGLALGIGKPLVGCTTFEALVASTAGWQGMVCPILDARRGEVYAALYHRENTTMHETVPGMVTTPEALCTLVTERTLFVGSGVRLYAPFFTARLGAQAICLERFAEGTLAASVAQLGQARLGTSGPPGSTVLKPLYIRAADARLPRHPPIVAEHASPSEETAAGG</sequence>
<dbReference type="GO" id="GO:0005829">
    <property type="term" value="C:cytosol"/>
    <property type="evidence" value="ECO:0007669"/>
    <property type="project" value="TreeGrafter"/>
</dbReference>
<evidence type="ECO:0000259" key="1">
    <source>
        <dbReference type="Pfam" id="PF00814"/>
    </source>
</evidence>
<dbReference type="PANTHER" id="PTHR11735">
    <property type="entry name" value="TRNA N6-ADENOSINE THREONYLCARBAMOYLTRANSFERASE"/>
    <property type="match status" value="1"/>
</dbReference>
<dbReference type="Gene3D" id="3.30.420.40">
    <property type="match status" value="2"/>
</dbReference>
<organism evidence="2 3">
    <name type="scientific">Tectimicrobiota bacterium</name>
    <dbReference type="NCBI Taxonomy" id="2528274"/>
    <lineage>
        <taxon>Bacteria</taxon>
        <taxon>Pseudomonadati</taxon>
        <taxon>Nitrospinota/Tectimicrobiota group</taxon>
        <taxon>Candidatus Tectimicrobiota</taxon>
    </lineage>
</organism>
<evidence type="ECO:0000313" key="3">
    <source>
        <dbReference type="Proteomes" id="UP000712673"/>
    </source>
</evidence>
<evidence type="ECO:0000313" key="2">
    <source>
        <dbReference type="EMBL" id="MBM3222661.1"/>
    </source>
</evidence>
<dbReference type="InterPro" id="IPR022496">
    <property type="entry name" value="T6A_TsaB"/>
</dbReference>